<keyword evidence="2" id="KW-1185">Reference proteome</keyword>
<organism evidence="1 2">
    <name type="scientific">Microvirga lupini</name>
    <dbReference type="NCBI Taxonomy" id="420324"/>
    <lineage>
        <taxon>Bacteria</taxon>
        <taxon>Pseudomonadati</taxon>
        <taxon>Pseudomonadota</taxon>
        <taxon>Alphaproteobacteria</taxon>
        <taxon>Hyphomicrobiales</taxon>
        <taxon>Methylobacteriaceae</taxon>
        <taxon>Microvirga</taxon>
    </lineage>
</organism>
<evidence type="ECO:0000313" key="2">
    <source>
        <dbReference type="Proteomes" id="UP000532010"/>
    </source>
</evidence>
<name>A0A7W4YYU8_9HYPH</name>
<gene>
    <name evidence="1" type="ORF">FHR70_004617</name>
</gene>
<reference evidence="1 2" key="1">
    <citation type="submission" date="2020-08" db="EMBL/GenBank/DDBJ databases">
        <title>The Agave Microbiome: Exploring the role of microbial communities in plant adaptations to desert environments.</title>
        <authorList>
            <person name="Partida-Martinez L.P."/>
        </authorList>
    </citation>
    <scope>NUCLEOTIDE SEQUENCE [LARGE SCALE GENOMIC DNA]</scope>
    <source>
        <strain evidence="1 2">AT3.9</strain>
    </source>
</reference>
<comment type="caution">
    <text evidence="1">The sequence shown here is derived from an EMBL/GenBank/DDBJ whole genome shotgun (WGS) entry which is preliminary data.</text>
</comment>
<protein>
    <submittedName>
        <fullName evidence="1">Arylsulfatase A-like enzyme</fullName>
    </submittedName>
</protein>
<dbReference type="EMBL" id="JACHWB010000011">
    <property type="protein sequence ID" value="MBB3021516.1"/>
    <property type="molecule type" value="Genomic_DNA"/>
</dbReference>
<sequence>MSDIVPTILKAAGINAPEVVDGIKQAPIEGTSFA</sequence>
<dbReference type="AlphaFoldDB" id="A0A7W4YYU8"/>
<dbReference type="SUPFAM" id="SSF53649">
    <property type="entry name" value="Alkaline phosphatase-like"/>
    <property type="match status" value="1"/>
</dbReference>
<evidence type="ECO:0000313" key="1">
    <source>
        <dbReference type="EMBL" id="MBB3021516.1"/>
    </source>
</evidence>
<proteinExistence type="predicted"/>
<dbReference type="InterPro" id="IPR017850">
    <property type="entry name" value="Alkaline_phosphatase_core_sf"/>
</dbReference>
<dbReference type="Proteomes" id="UP000532010">
    <property type="component" value="Unassembled WGS sequence"/>
</dbReference>
<accession>A0A7W4YYU8</accession>